<dbReference type="NCBIfam" id="TIGR02532">
    <property type="entry name" value="IV_pilin_GFxxxE"/>
    <property type="match status" value="1"/>
</dbReference>
<reference evidence="2" key="1">
    <citation type="journal article" date="2015" name="Nature">
        <title>Complex archaea that bridge the gap between prokaryotes and eukaryotes.</title>
        <authorList>
            <person name="Spang A."/>
            <person name="Saw J.H."/>
            <person name="Jorgensen S.L."/>
            <person name="Zaremba-Niedzwiedzka K."/>
            <person name="Martijn J."/>
            <person name="Lind A.E."/>
            <person name="van Eijk R."/>
            <person name="Schleper C."/>
            <person name="Guy L."/>
            <person name="Ettema T.J."/>
        </authorList>
    </citation>
    <scope>NUCLEOTIDE SEQUENCE</scope>
</reference>
<dbReference type="Pfam" id="PF07963">
    <property type="entry name" value="N_methyl"/>
    <property type="match status" value="1"/>
</dbReference>
<feature type="non-terminal residue" evidence="2">
    <location>
        <position position="60"/>
    </location>
</feature>
<evidence type="ECO:0000256" key="1">
    <source>
        <dbReference type="SAM" id="Phobius"/>
    </source>
</evidence>
<dbReference type="EMBL" id="LAZR01065583">
    <property type="protein sequence ID" value="KKK55264.1"/>
    <property type="molecule type" value="Genomic_DNA"/>
</dbReference>
<evidence type="ECO:0000313" key="2">
    <source>
        <dbReference type="EMBL" id="KKK55264.1"/>
    </source>
</evidence>
<accession>A0A0F8YM47</accession>
<evidence type="ECO:0008006" key="3">
    <source>
        <dbReference type="Google" id="ProtNLM"/>
    </source>
</evidence>
<keyword evidence="1" id="KW-1133">Transmembrane helix</keyword>
<keyword evidence="1" id="KW-0472">Membrane</keyword>
<feature type="transmembrane region" description="Helical" evidence="1">
    <location>
        <begin position="12"/>
        <end position="35"/>
    </location>
</feature>
<dbReference type="AlphaFoldDB" id="A0A0F8YM47"/>
<dbReference type="InterPro" id="IPR012902">
    <property type="entry name" value="N_methyl_site"/>
</dbReference>
<sequence>MMATRTRQRCGLTLAEMLMAVTIMAMLMAAVAGAMQTCFQSYTENQRISDMTQTGRAILW</sequence>
<organism evidence="2">
    <name type="scientific">marine sediment metagenome</name>
    <dbReference type="NCBI Taxonomy" id="412755"/>
    <lineage>
        <taxon>unclassified sequences</taxon>
        <taxon>metagenomes</taxon>
        <taxon>ecological metagenomes</taxon>
    </lineage>
</organism>
<comment type="caution">
    <text evidence="2">The sequence shown here is derived from an EMBL/GenBank/DDBJ whole genome shotgun (WGS) entry which is preliminary data.</text>
</comment>
<gene>
    <name evidence="2" type="ORF">LCGC14_3076330</name>
</gene>
<protein>
    <recommendedName>
        <fullName evidence="3">Prepilin-type N-terminal cleavage/methylation domain-containing protein</fullName>
    </recommendedName>
</protein>
<proteinExistence type="predicted"/>
<name>A0A0F8YM47_9ZZZZ</name>
<keyword evidence="1" id="KW-0812">Transmembrane</keyword>